<dbReference type="EMBL" id="LS398110">
    <property type="protein sequence ID" value="SPP92935.1"/>
    <property type="molecule type" value="Genomic_DNA"/>
</dbReference>
<reference evidence="2 3" key="1">
    <citation type="submission" date="2018-03" db="EMBL/GenBank/DDBJ databases">
        <authorList>
            <person name="Gully D."/>
        </authorList>
    </citation>
    <scope>NUCLEOTIDE SEQUENCE [LARGE SCALE GENOMIC DNA]</scope>
    <source>
        <strain evidence="2">ORS3257</strain>
    </source>
</reference>
<dbReference type="AlphaFoldDB" id="A0A2U3PUV9"/>
<proteinExistence type="predicted"/>
<protein>
    <submittedName>
        <fullName evidence="2">Uncharacterized protein</fullName>
    </submittedName>
</protein>
<evidence type="ECO:0000256" key="1">
    <source>
        <dbReference type="SAM" id="MobiDB-lite"/>
    </source>
</evidence>
<name>A0A2U3PUV9_9BRAD</name>
<sequence>MAFGARERRMAPTTRLVVERTRQAAVWSGGGDSRKLFAAQHHLAADGLADHKDWRRAWYAARSAQFFIEGAARLQGGNQFARLTSVDDGTFQLETPASGDAGLSVGSRYGPERARSALHLLPAPVHMAPLRSGRRSMPASRCPTAFRRVDDGSWFVSVMLRQDFADPASATSRTAVPASTSTPTTSR</sequence>
<evidence type="ECO:0000313" key="3">
    <source>
        <dbReference type="Proteomes" id="UP000246085"/>
    </source>
</evidence>
<feature type="region of interest" description="Disordered" evidence="1">
    <location>
        <begin position="167"/>
        <end position="187"/>
    </location>
</feature>
<organism evidence="2 3">
    <name type="scientific">Bradyrhizobium vignae</name>
    <dbReference type="NCBI Taxonomy" id="1549949"/>
    <lineage>
        <taxon>Bacteria</taxon>
        <taxon>Pseudomonadati</taxon>
        <taxon>Pseudomonadota</taxon>
        <taxon>Alphaproteobacteria</taxon>
        <taxon>Hyphomicrobiales</taxon>
        <taxon>Nitrobacteraceae</taxon>
        <taxon>Bradyrhizobium</taxon>
    </lineage>
</organism>
<accession>A0A2U3PUV9</accession>
<evidence type="ECO:0000313" key="2">
    <source>
        <dbReference type="EMBL" id="SPP92935.1"/>
    </source>
</evidence>
<gene>
    <name evidence="2" type="ORF">BRAD3257_1821</name>
</gene>
<dbReference type="KEGG" id="bvz:BRAD3257_1821"/>
<dbReference type="Proteomes" id="UP000246085">
    <property type="component" value="Chromosome BRAD3257"/>
</dbReference>